<evidence type="ECO:0000259" key="4">
    <source>
        <dbReference type="Pfam" id="PF00496"/>
    </source>
</evidence>
<dbReference type="PANTHER" id="PTHR30290">
    <property type="entry name" value="PERIPLASMIC BINDING COMPONENT OF ABC TRANSPORTER"/>
    <property type="match status" value="1"/>
</dbReference>
<protein>
    <recommendedName>
        <fullName evidence="4">Solute-binding protein family 5 domain-containing protein</fullName>
    </recommendedName>
</protein>
<accession>X1E5Y9</accession>
<dbReference type="GO" id="GO:1904680">
    <property type="term" value="F:peptide transmembrane transporter activity"/>
    <property type="evidence" value="ECO:0007669"/>
    <property type="project" value="TreeGrafter"/>
</dbReference>
<feature type="non-terminal residue" evidence="5">
    <location>
        <position position="1"/>
    </location>
</feature>
<comment type="caution">
    <text evidence="5">The sequence shown here is derived from an EMBL/GenBank/DDBJ whole genome shotgun (WGS) entry which is preliminary data.</text>
</comment>
<evidence type="ECO:0000256" key="3">
    <source>
        <dbReference type="ARBA" id="ARBA00022729"/>
    </source>
</evidence>
<gene>
    <name evidence="5" type="ORF">S01H4_46125</name>
</gene>
<organism evidence="5">
    <name type="scientific">marine sediment metagenome</name>
    <dbReference type="NCBI Taxonomy" id="412755"/>
    <lineage>
        <taxon>unclassified sequences</taxon>
        <taxon>metagenomes</taxon>
        <taxon>ecological metagenomes</taxon>
    </lineage>
</organism>
<dbReference type="GO" id="GO:0015833">
    <property type="term" value="P:peptide transport"/>
    <property type="evidence" value="ECO:0007669"/>
    <property type="project" value="TreeGrafter"/>
</dbReference>
<evidence type="ECO:0000256" key="2">
    <source>
        <dbReference type="ARBA" id="ARBA00022448"/>
    </source>
</evidence>
<dbReference type="InterPro" id="IPR000914">
    <property type="entry name" value="SBP_5_dom"/>
</dbReference>
<dbReference type="SUPFAM" id="SSF53850">
    <property type="entry name" value="Periplasmic binding protein-like II"/>
    <property type="match status" value="1"/>
</dbReference>
<dbReference type="EMBL" id="BART01025746">
    <property type="protein sequence ID" value="GAH04068.1"/>
    <property type="molecule type" value="Genomic_DNA"/>
</dbReference>
<name>X1E5Y9_9ZZZZ</name>
<dbReference type="Pfam" id="PF00496">
    <property type="entry name" value="SBP_bac_5"/>
    <property type="match status" value="1"/>
</dbReference>
<dbReference type="PANTHER" id="PTHR30290:SF9">
    <property type="entry name" value="OLIGOPEPTIDE-BINDING PROTEIN APPA"/>
    <property type="match status" value="1"/>
</dbReference>
<evidence type="ECO:0000256" key="1">
    <source>
        <dbReference type="ARBA" id="ARBA00005695"/>
    </source>
</evidence>
<dbReference type="Gene3D" id="3.10.105.10">
    <property type="entry name" value="Dipeptide-binding Protein, Domain 3"/>
    <property type="match status" value="1"/>
</dbReference>
<dbReference type="Gene3D" id="3.40.190.10">
    <property type="entry name" value="Periplasmic binding protein-like II"/>
    <property type="match status" value="1"/>
</dbReference>
<reference evidence="5" key="1">
    <citation type="journal article" date="2014" name="Front. Microbiol.">
        <title>High frequency of phylogenetically diverse reductive dehalogenase-homologous genes in deep subseafloor sedimentary metagenomes.</title>
        <authorList>
            <person name="Kawai M."/>
            <person name="Futagami T."/>
            <person name="Toyoda A."/>
            <person name="Takaki Y."/>
            <person name="Nishi S."/>
            <person name="Hori S."/>
            <person name="Arai W."/>
            <person name="Tsubouchi T."/>
            <person name="Morono Y."/>
            <person name="Uchiyama I."/>
            <person name="Ito T."/>
            <person name="Fujiyama A."/>
            <person name="Inagaki F."/>
            <person name="Takami H."/>
        </authorList>
    </citation>
    <scope>NUCLEOTIDE SEQUENCE</scope>
    <source>
        <strain evidence="5">Expedition CK06-06</strain>
    </source>
</reference>
<keyword evidence="3" id="KW-0732">Signal</keyword>
<feature type="non-terminal residue" evidence="5">
    <location>
        <position position="280"/>
    </location>
</feature>
<evidence type="ECO:0000313" key="5">
    <source>
        <dbReference type="EMBL" id="GAH04068.1"/>
    </source>
</evidence>
<dbReference type="AlphaFoldDB" id="X1E5Y9"/>
<feature type="domain" description="Solute-binding protein family 5" evidence="4">
    <location>
        <begin position="9"/>
        <end position="258"/>
    </location>
</feature>
<proteinExistence type="inferred from homology"/>
<keyword evidence="2" id="KW-0813">Transport</keyword>
<dbReference type="InterPro" id="IPR039424">
    <property type="entry name" value="SBP_5"/>
</dbReference>
<comment type="similarity">
    <text evidence="1">Belongs to the bacterial solute-binding protein 5 family.</text>
</comment>
<sequence length="280" mass="31518">EPINNSSRIIMNLATNYSWSLNKTELTCYLRRNVEFHDGTPFNASAVKWNIDRFHRLSTVDMAPITGNTTYLWQLPDGNWIINETKVLDEYTIKFVLNQPFAPLRSLLASGPSLMVSPSSTPDNEFINGIIPGTLYGTGAFIYSAYEGGNKATLSPNPDYWGGRPAFDKVIIKFYPNHTARYEAMLSGELSWTYAGNPWSDEDRDLLMNTPGIELERTPRSGMYMISMNNKVINTTMRKAISYAFNYSAIANLDLYGKPPSSILPKRAESPIPKGMLYSH</sequence>